<evidence type="ECO:0000256" key="1">
    <source>
        <dbReference type="ARBA" id="ARBA00022860"/>
    </source>
</evidence>
<accession>A0AAV3QWR5</accession>
<dbReference type="GO" id="GO:0005516">
    <property type="term" value="F:calmodulin binding"/>
    <property type="evidence" value="ECO:0007669"/>
    <property type="project" value="UniProtKB-KW"/>
</dbReference>
<reference evidence="4 5" key="1">
    <citation type="submission" date="2024-01" db="EMBL/GenBank/DDBJ databases">
        <title>The complete chloroplast genome sequence of Lithospermum erythrorhizon: insights into the phylogenetic relationship among Boraginaceae species and the maternal lineages of purple gromwells.</title>
        <authorList>
            <person name="Okada T."/>
            <person name="Watanabe K."/>
        </authorList>
    </citation>
    <scope>NUCLEOTIDE SEQUENCE [LARGE SCALE GENOMIC DNA]</scope>
</reference>
<dbReference type="InterPro" id="IPR027417">
    <property type="entry name" value="P-loop_NTPase"/>
</dbReference>
<evidence type="ECO:0000256" key="3">
    <source>
        <dbReference type="SAM" id="MobiDB-lite"/>
    </source>
</evidence>
<comment type="caution">
    <text evidence="4">The sequence shown here is derived from an EMBL/GenBank/DDBJ whole genome shotgun (WGS) entry which is preliminary data.</text>
</comment>
<dbReference type="Pfam" id="PF00612">
    <property type="entry name" value="IQ"/>
    <property type="match status" value="2"/>
</dbReference>
<dbReference type="SUPFAM" id="SSF52540">
    <property type="entry name" value="P-loop containing nucleoside triphosphate hydrolases"/>
    <property type="match status" value="1"/>
</dbReference>
<evidence type="ECO:0000313" key="5">
    <source>
        <dbReference type="Proteomes" id="UP001454036"/>
    </source>
</evidence>
<sequence>MRKQFLQGTVHVQKSFHTHRARQNFQELKGGVITLQSFIRGKRDRKQYSDLLKLKEQDACSKLNKQLNAVVQIQSGIRSWLARKQFSHMRNSRKLDYHTLIADSKITEVKDLQQEMLPSTLEELRSQIVMAEATLSEKEMENAELRDQVLQFESRWSEYEAKMRSVDEVWQKQMALLQMSLAAAKESLGADISFGQQGRTHGSSPSPGYYGSEVTSMGVHTPGGSSPIKDAYNGFDVATSRENNGGLTHLIKEFEQRKQTFDDEANAIMKAKPGQPISANPAEEFRKLKQRFKSWKKDYKV</sequence>
<dbReference type="SMART" id="SM00015">
    <property type="entry name" value="IQ"/>
    <property type="match status" value="3"/>
</dbReference>
<evidence type="ECO:0000256" key="2">
    <source>
        <dbReference type="SAM" id="Coils"/>
    </source>
</evidence>
<keyword evidence="1" id="KW-0112">Calmodulin-binding</keyword>
<dbReference type="PROSITE" id="PS50096">
    <property type="entry name" value="IQ"/>
    <property type="match status" value="2"/>
</dbReference>
<dbReference type="AlphaFoldDB" id="A0AAV3QWR5"/>
<protein>
    <submittedName>
        <fullName evidence="4">Actin binding motor protein</fullName>
    </submittedName>
</protein>
<feature type="coiled-coil region" evidence="2">
    <location>
        <begin position="121"/>
        <end position="155"/>
    </location>
</feature>
<dbReference type="EMBL" id="BAABME010006046">
    <property type="protein sequence ID" value="GAA0167330.1"/>
    <property type="molecule type" value="Genomic_DNA"/>
</dbReference>
<evidence type="ECO:0000313" key="4">
    <source>
        <dbReference type="EMBL" id="GAA0167330.1"/>
    </source>
</evidence>
<organism evidence="4 5">
    <name type="scientific">Lithospermum erythrorhizon</name>
    <name type="common">Purple gromwell</name>
    <name type="synonym">Lithospermum officinale var. erythrorhizon</name>
    <dbReference type="NCBI Taxonomy" id="34254"/>
    <lineage>
        <taxon>Eukaryota</taxon>
        <taxon>Viridiplantae</taxon>
        <taxon>Streptophyta</taxon>
        <taxon>Embryophyta</taxon>
        <taxon>Tracheophyta</taxon>
        <taxon>Spermatophyta</taxon>
        <taxon>Magnoliopsida</taxon>
        <taxon>eudicotyledons</taxon>
        <taxon>Gunneridae</taxon>
        <taxon>Pentapetalae</taxon>
        <taxon>asterids</taxon>
        <taxon>lamiids</taxon>
        <taxon>Boraginales</taxon>
        <taxon>Boraginaceae</taxon>
        <taxon>Boraginoideae</taxon>
        <taxon>Lithospermeae</taxon>
        <taxon>Lithospermum</taxon>
    </lineage>
</organism>
<feature type="compositionally biased region" description="Low complexity" evidence="3">
    <location>
        <begin position="202"/>
        <end position="212"/>
    </location>
</feature>
<gene>
    <name evidence="4" type="ORF">LIER_22286</name>
</gene>
<name>A0AAV3QWR5_LITER</name>
<feature type="region of interest" description="Disordered" evidence="3">
    <location>
        <begin position="196"/>
        <end position="225"/>
    </location>
</feature>
<dbReference type="InterPro" id="IPR000048">
    <property type="entry name" value="IQ_motif_EF-hand-BS"/>
</dbReference>
<keyword evidence="5" id="KW-1185">Reference proteome</keyword>
<dbReference type="Gene3D" id="1.20.5.190">
    <property type="match status" value="1"/>
</dbReference>
<proteinExistence type="predicted"/>
<dbReference type="Proteomes" id="UP001454036">
    <property type="component" value="Unassembled WGS sequence"/>
</dbReference>
<keyword evidence="2" id="KW-0175">Coiled coil</keyword>